<feature type="domain" description="Exonuclease" evidence="1">
    <location>
        <begin position="104"/>
        <end position="270"/>
    </location>
</feature>
<evidence type="ECO:0000313" key="3">
    <source>
        <dbReference type="Proteomes" id="UP000003973"/>
    </source>
</evidence>
<dbReference type="SUPFAM" id="SSF53098">
    <property type="entry name" value="Ribonuclease H-like"/>
    <property type="match status" value="1"/>
</dbReference>
<evidence type="ECO:0000313" key="2">
    <source>
        <dbReference type="EMBL" id="EEO27450.2"/>
    </source>
</evidence>
<dbReference type="CDD" id="cd06127">
    <property type="entry name" value="DEDDh"/>
    <property type="match status" value="1"/>
</dbReference>
<dbReference type="HOGENOM" id="CLU_062227_0_0_4"/>
<dbReference type="eggNOG" id="COG2176">
    <property type="taxonomic scope" value="Bacteria"/>
</dbReference>
<dbReference type="GO" id="GO:0005829">
    <property type="term" value="C:cytosol"/>
    <property type="evidence" value="ECO:0007669"/>
    <property type="project" value="TreeGrafter"/>
</dbReference>
<dbReference type="Gene3D" id="3.30.420.10">
    <property type="entry name" value="Ribonuclease H-like superfamily/Ribonuclease H"/>
    <property type="match status" value="1"/>
</dbReference>
<dbReference type="InterPro" id="IPR013520">
    <property type="entry name" value="Ribonucl_H"/>
</dbReference>
<dbReference type="GO" id="GO:0008408">
    <property type="term" value="F:3'-5' exonuclease activity"/>
    <property type="evidence" value="ECO:0007669"/>
    <property type="project" value="TreeGrafter"/>
</dbReference>
<dbReference type="EMBL" id="ACDP02000023">
    <property type="protein sequence ID" value="EEO27450.2"/>
    <property type="molecule type" value="Genomic_DNA"/>
</dbReference>
<dbReference type="Pfam" id="PF00929">
    <property type="entry name" value="RNase_T"/>
    <property type="match status" value="1"/>
</dbReference>
<dbReference type="InterPro" id="IPR036397">
    <property type="entry name" value="RNaseH_sf"/>
</dbReference>
<dbReference type="InterPro" id="IPR012337">
    <property type="entry name" value="RNaseH-like_sf"/>
</dbReference>
<reference evidence="2" key="1">
    <citation type="submission" date="2011-10" db="EMBL/GenBank/DDBJ databases">
        <title>The Genome Sequence of Oxalobacter formigenes HOxBLS.</title>
        <authorList>
            <consortium name="The Broad Institute Genome Sequencing Platform"/>
            <person name="Earl A."/>
            <person name="Ward D."/>
            <person name="Feldgarden M."/>
            <person name="Gevers D."/>
            <person name="Allison M.J."/>
            <person name="Humphrey S."/>
            <person name="Young S.K."/>
            <person name="Zeng Q."/>
            <person name="Gargeya S."/>
            <person name="Fitzgerald M."/>
            <person name="Haas B."/>
            <person name="Abouelleil A."/>
            <person name="Alvarado L."/>
            <person name="Arachchi H.M."/>
            <person name="Berlin A."/>
            <person name="Brown A."/>
            <person name="Chapman S.B."/>
            <person name="Chen Z."/>
            <person name="Dunbar C."/>
            <person name="Freedman E."/>
            <person name="Gearin G."/>
            <person name="Goldberg J."/>
            <person name="Griggs A."/>
            <person name="Gujja S."/>
            <person name="Heiman D."/>
            <person name="Howarth C."/>
            <person name="Larson L."/>
            <person name="Lui A."/>
            <person name="MacDonald P.J.P."/>
            <person name="Montmayeur A."/>
            <person name="Murphy C."/>
            <person name="Neiman D."/>
            <person name="Pearson M."/>
            <person name="Priest M."/>
            <person name="Roberts A."/>
            <person name="Saif S."/>
            <person name="Shea T."/>
            <person name="Shenoy N."/>
            <person name="Sisk P."/>
            <person name="Stolte C."/>
            <person name="Sykes S."/>
            <person name="Wortman J."/>
            <person name="Nusbaum C."/>
            <person name="Birren B."/>
        </authorList>
    </citation>
    <scope>NUCLEOTIDE SEQUENCE [LARGE SCALE GENOMIC DNA]</scope>
    <source>
        <strain evidence="2">HOxBLS</strain>
    </source>
</reference>
<dbReference type="GO" id="GO:0003676">
    <property type="term" value="F:nucleic acid binding"/>
    <property type="evidence" value="ECO:0007669"/>
    <property type="project" value="InterPro"/>
</dbReference>
<gene>
    <name evidence="2" type="ORF">OFAG_00603</name>
</gene>
<keyword evidence="3" id="KW-1185">Reference proteome</keyword>
<name>C3X2L4_9BURK</name>
<dbReference type="GO" id="GO:0045004">
    <property type="term" value="P:DNA replication proofreading"/>
    <property type="evidence" value="ECO:0007669"/>
    <property type="project" value="TreeGrafter"/>
</dbReference>
<accession>C3X2L4</accession>
<sequence length="354" mass="39746">MLLNAFSSSENSSGGMIQACPALFETAESMNGELSPPQQPDLFGESGTELPVTGKAEDWQSLRKRLKRLLAKTDDFRILERIPVSKSGLALPYRFQEAAGDEIPIVFLDTETTGLSSETDVIIELGLVRASFSPSKKKLVSLDAILSAYEDPGKPLSPFITELTGITDEKVRGQRIDEKTVAGFLENAALIVAHNAAFDRPFFEKRFKGFDDRKWACSLAGINWNSLGFKNLKLEELLLKSGYFYEAHRASLDCLALAWLFHVQNRAFADLLYQAEKKTVTVRAFGAPFEVRDSLKTRGYRWHDGTTGPNRHWWKEIPEEELAAEKNFLDELYPHASDRAGFSLKTAAERFKNR</sequence>
<evidence type="ECO:0000259" key="1">
    <source>
        <dbReference type="SMART" id="SM00479"/>
    </source>
</evidence>
<dbReference type="PANTHER" id="PTHR30231">
    <property type="entry name" value="DNA POLYMERASE III SUBUNIT EPSILON"/>
    <property type="match status" value="1"/>
</dbReference>
<protein>
    <recommendedName>
        <fullName evidence="1">Exonuclease domain-containing protein</fullName>
    </recommendedName>
</protein>
<organism evidence="2 3">
    <name type="scientific">Oxalobacter paraformigenes</name>
    <dbReference type="NCBI Taxonomy" id="556268"/>
    <lineage>
        <taxon>Bacteria</taxon>
        <taxon>Pseudomonadati</taxon>
        <taxon>Pseudomonadota</taxon>
        <taxon>Betaproteobacteria</taxon>
        <taxon>Burkholderiales</taxon>
        <taxon>Oxalobacteraceae</taxon>
        <taxon>Oxalobacter</taxon>
    </lineage>
</organism>
<dbReference type="Proteomes" id="UP000003973">
    <property type="component" value="Unassembled WGS sequence"/>
</dbReference>
<dbReference type="SMART" id="SM00479">
    <property type="entry name" value="EXOIII"/>
    <property type="match status" value="1"/>
</dbReference>
<dbReference type="PANTHER" id="PTHR30231:SF37">
    <property type="entry name" value="EXODEOXYRIBONUCLEASE 10"/>
    <property type="match status" value="1"/>
</dbReference>
<comment type="caution">
    <text evidence="2">The sequence shown here is derived from an EMBL/GenBank/DDBJ whole genome shotgun (WGS) entry which is preliminary data.</text>
</comment>
<dbReference type="AlphaFoldDB" id="C3X2L4"/>
<dbReference type="NCBIfam" id="NF006615">
    <property type="entry name" value="PRK09182.1"/>
    <property type="match status" value="1"/>
</dbReference>
<proteinExistence type="predicted"/>